<organism evidence="3 4">
    <name type="scientific">Paenibacillus athensensis</name>
    <dbReference type="NCBI Taxonomy" id="1967502"/>
    <lineage>
        <taxon>Bacteria</taxon>
        <taxon>Bacillati</taxon>
        <taxon>Bacillota</taxon>
        <taxon>Bacilli</taxon>
        <taxon>Bacillales</taxon>
        <taxon>Paenibacillaceae</taxon>
        <taxon>Paenibacillus</taxon>
    </lineage>
</organism>
<keyword evidence="4" id="KW-1185">Reference proteome</keyword>
<evidence type="ECO:0000313" key="4">
    <source>
        <dbReference type="Proteomes" id="UP000298246"/>
    </source>
</evidence>
<evidence type="ECO:0000256" key="1">
    <source>
        <dbReference type="SAM" id="MobiDB-lite"/>
    </source>
</evidence>
<dbReference type="InterPro" id="IPR029058">
    <property type="entry name" value="AB_hydrolase_fold"/>
</dbReference>
<proteinExistence type="predicted"/>
<sequence>MEVDAYKQPFRLTLGADRVIRGDYYRSAAGSGRGTLVLCHGYKGFKDWGMFPHVAAELAELLDVVAINFSHNGVGDNLLDFTELDKFAQATYSRDLEDLAAVSGAVRSGRLLAAANAASAAGMVVAELDASSSEAGEQDAGAREEREAGTAGAAEATHIAGPAGAAETAGAGAARKLVLLGHSRGGGTSLVYALDHPEQVAGVISWNGITDLDLLTDADKAAMRSAGRSYTANARTKQMMPLDLAILQDLEQHRERYDLPGRIAAIRCPVYLIQGTEDGDRRLSGSALLQQRNPAVQWELVQGGNHTFGAVHPYAGETEELREAIAKTKLALRDILGN</sequence>
<dbReference type="PANTHER" id="PTHR42886:SF53">
    <property type="entry name" value="ALPHA_BETA-HYDROLASES SUPERFAMILY PROTEIN"/>
    <property type="match status" value="1"/>
</dbReference>
<dbReference type="EMBL" id="MYFO01000038">
    <property type="protein sequence ID" value="TFE84122.1"/>
    <property type="molecule type" value="Genomic_DNA"/>
</dbReference>
<name>A0A4Y8PT43_9BACL</name>
<dbReference type="InterPro" id="IPR000073">
    <property type="entry name" value="AB_hydrolase_1"/>
</dbReference>
<dbReference type="Pfam" id="PF00561">
    <property type="entry name" value="Abhydrolase_1"/>
    <property type="match status" value="1"/>
</dbReference>
<accession>A0A4Y8PT43</accession>
<comment type="caution">
    <text evidence="3">The sequence shown here is derived from an EMBL/GenBank/DDBJ whole genome shotgun (WGS) entry which is preliminary data.</text>
</comment>
<feature type="domain" description="AB hydrolase-1" evidence="2">
    <location>
        <begin position="175"/>
        <end position="219"/>
    </location>
</feature>
<reference evidence="3 4" key="1">
    <citation type="submission" date="2017-03" db="EMBL/GenBank/DDBJ databases">
        <title>Isolation of Levoglucosan Utilizing Bacteria.</title>
        <authorList>
            <person name="Arya A.S."/>
        </authorList>
    </citation>
    <scope>NUCLEOTIDE SEQUENCE [LARGE SCALE GENOMIC DNA]</scope>
    <source>
        <strain evidence="3 4">MEC069</strain>
    </source>
</reference>
<gene>
    <name evidence="3" type="ORF">B5M42_20990</name>
</gene>
<evidence type="ECO:0000313" key="3">
    <source>
        <dbReference type="EMBL" id="TFE84122.1"/>
    </source>
</evidence>
<dbReference type="AlphaFoldDB" id="A0A4Y8PT43"/>
<evidence type="ECO:0000259" key="2">
    <source>
        <dbReference type="Pfam" id="PF00561"/>
    </source>
</evidence>
<protein>
    <recommendedName>
        <fullName evidence="2">AB hydrolase-1 domain-containing protein</fullName>
    </recommendedName>
</protein>
<dbReference type="Gene3D" id="3.40.50.1820">
    <property type="entry name" value="alpha/beta hydrolase"/>
    <property type="match status" value="1"/>
</dbReference>
<dbReference type="SUPFAM" id="SSF53474">
    <property type="entry name" value="alpha/beta-Hydrolases"/>
    <property type="match status" value="1"/>
</dbReference>
<dbReference type="PANTHER" id="PTHR42886">
    <property type="entry name" value="RE40534P-RELATED"/>
    <property type="match status" value="1"/>
</dbReference>
<feature type="region of interest" description="Disordered" evidence="1">
    <location>
        <begin position="132"/>
        <end position="153"/>
    </location>
</feature>
<dbReference type="Proteomes" id="UP000298246">
    <property type="component" value="Unassembled WGS sequence"/>
</dbReference>